<keyword evidence="13 19" id="KW-0472">Membrane</keyword>
<keyword evidence="21" id="KW-1185">Reference proteome</keyword>
<comment type="similarity">
    <text evidence="4 19">Belongs to the CobS family.</text>
</comment>
<evidence type="ECO:0000256" key="1">
    <source>
        <dbReference type="ARBA" id="ARBA00001946"/>
    </source>
</evidence>
<evidence type="ECO:0000256" key="7">
    <source>
        <dbReference type="ARBA" id="ARBA00022475"/>
    </source>
</evidence>
<comment type="subcellular location">
    <subcellularLocation>
        <location evidence="2 19">Cell membrane</location>
        <topology evidence="2 19">Multi-pass membrane protein</topology>
    </subcellularLocation>
</comment>
<evidence type="ECO:0000256" key="10">
    <source>
        <dbReference type="ARBA" id="ARBA00022692"/>
    </source>
</evidence>
<reference evidence="20 21" key="1">
    <citation type="submission" date="2021-08" db="EMBL/GenBank/DDBJ databases">
        <title>Complete genome sequence of Leptospira kobayashii strain E30.</title>
        <authorList>
            <person name="Nakao R."/>
            <person name="Nakamura S."/>
            <person name="Masuzawa T."/>
            <person name="Koizumi N."/>
        </authorList>
    </citation>
    <scope>NUCLEOTIDE SEQUENCE [LARGE SCALE GENOMIC DNA]</scope>
    <source>
        <strain evidence="20 21">E30</strain>
    </source>
</reference>
<evidence type="ECO:0000256" key="14">
    <source>
        <dbReference type="ARBA" id="ARBA00025228"/>
    </source>
</evidence>
<organism evidence="20 21">
    <name type="scientific">Leptospira kobayashii</name>
    <dbReference type="NCBI Taxonomy" id="1917830"/>
    <lineage>
        <taxon>Bacteria</taxon>
        <taxon>Pseudomonadati</taxon>
        <taxon>Spirochaetota</taxon>
        <taxon>Spirochaetia</taxon>
        <taxon>Leptospirales</taxon>
        <taxon>Leptospiraceae</taxon>
        <taxon>Leptospira</taxon>
    </lineage>
</organism>
<evidence type="ECO:0000256" key="16">
    <source>
        <dbReference type="ARBA" id="ARBA00032853"/>
    </source>
</evidence>
<evidence type="ECO:0000256" key="19">
    <source>
        <dbReference type="HAMAP-Rule" id="MF_00719"/>
    </source>
</evidence>
<proteinExistence type="inferred from homology"/>
<gene>
    <name evidence="19 20" type="primary">cobS</name>
    <name evidence="20" type="ORF">LPTSP3_g05230</name>
</gene>
<comment type="catalytic activity">
    <reaction evidence="18 19">
        <text>alpha-ribazole 5'-phosphate + adenosylcob(III)inamide-GDP = adenosylcob(III)alamin 5'-phosphate + GMP + H(+)</text>
        <dbReference type="Rhea" id="RHEA:23560"/>
        <dbReference type="ChEBI" id="CHEBI:15378"/>
        <dbReference type="ChEBI" id="CHEBI:57918"/>
        <dbReference type="ChEBI" id="CHEBI:58115"/>
        <dbReference type="ChEBI" id="CHEBI:60487"/>
        <dbReference type="ChEBI" id="CHEBI:60493"/>
        <dbReference type="EC" id="2.7.8.26"/>
    </reaction>
</comment>
<dbReference type="HAMAP" id="MF_00719">
    <property type="entry name" value="CobS"/>
    <property type="match status" value="1"/>
</dbReference>
<dbReference type="Proteomes" id="UP000245263">
    <property type="component" value="Chromosome 1"/>
</dbReference>
<evidence type="ECO:0000313" key="21">
    <source>
        <dbReference type="Proteomes" id="UP000245263"/>
    </source>
</evidence>
<keyword evidence="10 19" id="KW-0812">Transmembrane</keyword>
<comment type="catalytic activity">
    <reaction evidence="17 19">
        <text>alpha-ribazole + adenosylcob(III)inamide-GDP = adenosylcob(III)alamin + GMP + H(+)</text>
        <dbReference type="Rhea" id="RHEA:16049"/>
        <dbReference type="ChEBI" id="CHEBI:10329"/>
        <dbReference type="ChEBI" id="CHEBI:15378"/>
        <dbReference type="ChEBI" id="CHEBI:18408"/>
        <dbReference type="ChEBI" id="CHEBI:58115"/>
        <dbReference type="ChEBI" id="CHEBI:60487"/>
        <dbReference type="EC" id="2.7.8.26"/>
    </reaction>
</comment>
<feature type="transmembrane region" description="Helical" evidence="19">
    <location>
        <begin position="47"/>
        <end position="75"/>
    </location>
</feature>
<name>A0ABN6K9F6_9LEPT</name>
<evidence type="ECO:0000256" key="4">
    <source>
        <dbReference type="ARBA" id="ARBA00010561"/>
    </source>
</evidence>
<dbReference type="RefSeq" id="WP_109020038.1">
    <property type="nucleotide sequence ID" value="NZ_AP025028.1"/>
</dbReference>
<accession>A0ABN6K9F6</accession>
<keyword evidence="8 19" id="KW-0169">Cobalamin biosynthesis</keyword>
<feature type="transmembrane region" description="Helical" evidence="19">
    <location>
        <begin position="167"/>
        <end position="194"/>
    </location>
</feature>
<keyword evidence="12 19" id="KW-1133">Transmembrane helix</keyword>
<dbReference type="PANTHER" id="PTHR34148:SF1">
    <property type="entry name" value="ADENOSYLCOBINAMIDE-GDP RIBAZOLETRANSFERASE"/>
    <property type="match status" value="1"/>
</dbReference>
<comment type="pathway">
    <text evidence="3 19">Cofactor biosynthesis; adenosylcobalamin biosynthesis; adenosylcobalamin from cob(II)yrinate a,c-diamide: step 7/7.</text>
</comment>
<keyword evidence="7 19" id="KW-1003">Cell membrane</keyword>
<evidence type="ECO:0000256" key="13">
    <source>
        <dbReference type="ARBA" id="ARBA00023136"/>
    </source>
</evidence>
<protein>
    <recommendedName>
        <fullName evidence="6 19">Adenosylcobinamide-GDP ribazoletransferase</fullName>
        <ecNumber evidence="5 19">2.7.8.26</ecNumber>
    </recommendedName>
    <alternativeName>
        <fullName evidence="16 19">Cobalamin synthase</fullName>
    </alternativeName>
    <alternativeName>
        <fullName evidence="15 19">Cobalamin-5'-phosphate synthase</fullName>
    </alternativeName>
</protein>
<comment type="cofactor">
    <cofactor evidence="1 19">
        <name>Mg(2+)</name>
        <dbReference type="ChEBI" id="CHEBI:18420"/>
    </cofactor>
</comment>
<dbReference type="InterPro" id="IPR003805">
    <property type="entry name" value="CobS"/>
</dbReference>
<evidence type="ECO:0000256" key="11">
    <source>
        <dbReference type="ARBA" id="ARBA00022842"/>
    </source>
</evidence>
<feature type="transmembrane region" description="Helical" evidence="19">
    <location>
        <begin position="7"/>
        <end position="27"/>
    </location>
</feature>
<evidence type="ECO:0000256" key="12">
    <source>
        <dbReference type="ARBA" id="ARBA00022989"/>
    </source>
</evidence>
<feature type="transmembrane region" description="Helical" evidence="19">
    <location>
        <begin position="117"/>
        <end position="137"/>
    </location>
</feature>
<evidence type="ECO:0000256" key="5">
    <source>
        <dbReference type="ARBA" id="ARBA00013200"/>
    </source>
</evidence>
<dbReference type="EMBL" id="AP025028">
    <property type="protein sequence ID" value="BDA77593.1"/>
    <property type="molecule type" value="Genomic_DNA"/>
</dbReference>
<evidence type="ECO:0000256" key="15">
    <source>
        <dbReference type="ARBA" id="ARBA00032605"/>
    </source>
</evidence>
<dbReference type="EC" id="2.7.8.26" evidence="5 19"/>
<evidence type="ECO:0000313" key="20">
    <source>
        <dbReference type="EMBL" id="BDA77593.1"/>
    </source>
</evidence>
<evidence type="ECO:0000256" key="9">
    <source>
        <dbReference type="ARBA" id="ARBA00022679"/>
    </source>
</evidence>
<evidence type="ECO:0000256" key="6">
    <source>
        <dbReference type="ARBA" id="ARBA00015850"/>
    </source>
</evidence>
<evidence type="ECO:0000256" key="17">
    <source>
        <dbReference type="ARBA" id="ARBA00048623"/>
    </source>
</evidence>
<feature type="transmembrane region" description="Helical" evidence="19">
    <location>
        <begin position="232"/>
        <end position="251"/>
    </location>
</feature>
<evidence type="ECO:0000256" key="3">
    <source>
        <dbReference type="ARBA" id="ARBA00004663"/>
    </source>
</evidence>
<dbReference type="Pfam" id="PF02654">
    <property type="entry name" value="CobS"/>
    <property type="match status" value="1"/>
</dbReference>
<evidence type="ECO:0000256" key="8">
    <source>
        <dbReference type="ARBA" id="ARBA00022573"/>
    </source>
</evidence>
<keyword evidence="11 19" id="KW-0460">Magnesium</keyword>
<evidence type="ECO:0000256" key="18">
    <source>
        <dbReference type="ARBA" id="ARBA00049504"/>
    </source>
</evidence>
<evidence type="ECO:0000256" key="2">
    <source>
        <dbReference type="ARBA" id="ARBA00004651"/>
    </source>
</evidence>
<keyword evidence="9 19" id="KW-0808">Transferase</keyword>
<dbReference type="PANTHER" id="PTHR34148">
    <property type="entry name" value="ADENOSYLCOBINAMIDE-GDP RIBAZOLETRANSFERASE"/>
    <property type="match status" value="1"/>
</dbReference>
<comment type="function">
    <text evidence="14 19">Joins adenosylcobinamide-GDP and alpha-ribazole to generate adenosylcobalamin (Ado-cobalamin). Also synthesizes adenosylcobalamin 5'-phosphate from adenosylcobinamide-GDP and alpha-ribazole 5'-phosphate.</text>
</comment>
<sequence>MSSILKYLIHELRLFFIAIWFLSRLPIPKWVGFQEEWLETSIKYSPFVGIVLGSIGFVAFFIFQIFFGSLVAFILSTGLLVILTGCFHEDGFSDFCDGIGGGWKREDILRIMKDSRVGSFGAAGLSLLLLLKVAAGYKSLEILDGIFHFQILFTSLETAKSLFSEEWIFILQTWLFFITAHSFSRFVSLSFFLTHDYAKDEGYAKPMAKSMTLGQFSFSAIAGLGPLLALSYFSPLFLLIFIPCFLVRMYFSTLMRKWIDGFTGDCLGAVQQGMETLVWIWGAFLWISI</sequence>